<keyword evidence="2" id="KW-0540">Nuclease</keyword>
<dbReference type="Pfam" id="PF01934">
    <property type="entry name" value="HepT-like"/>
    <property type="match status" value="1"/>
</dbReference>
<dbReference type="EMBL" id="VZAZ01000068">
    <property type="protein sequence ID" value="MQO56636.1"/>
    <property type="molecule type" value="Genomic_DNA"/>
</dbReference>
<dbReference type="Proteomes" id="UP000390763">
    <property type="component" value="Unassembled WGS sequence"/>
</dbReference>
<accession>A0A3R6L6R6</accession>
<dbReference type="GO" id="GO:0016787">
    <property type="term" value="F:hydrolase activity"/>
    <property type="evidence" value="ECO:0007669"/>
    <property type="project" value="UniProtKB-KW"/>
</dbReference>
<dbReference type="EMBL" id="VZBT01000061">
    <property type="protein sequence ID" value="MQO04014.1"/>
    <property type="molecule type" value="Genomic_DNA"/>
</dbReference>
<keyword evidence="1" id="KW-1277">Toxin-antitoxin system</keyword>
<evidence type="ECO:0000256" key="1">
    <source>
        <dbReference type="ARBA" id="ARBA00022649"/>
    </source>
</evidence>
<organism evidence="6 7">
    <name type="scientific">Segatella copri</name>
    <dbReference type="NCBI Taxonomy" id="165179"/>
    <lineage>
        <taxon>Bacteria</taxon>
        <taxon>Pseudomonadati</taxon>
        <taxon>Bacteroidota</taxon>
        <taxon>Bacteroidia</taxon>
        <taxon>Bacteroidales</taxon>
        <taxon>Prevotellaceae</taxon>
        <taxon>Segatella</taxon>
    </lineage>
</organism>
<proteinExistence type="predicted"/>
<comment type="caution">
    <text evidence="6">The sequence shown here is derived from an EMBL/GenBank/DDBJ whole genome shotgun (WGS) entry which is preliminary data.</text>
</comment>
<sequence length="37" mass="4510">MIHGYYTVDPESLWDTIECDIPELKPWIEKYLQEQPE</sequence>
<keyword evidence="3" id="KW-0378">Hydrolase</keyword>
<protein>
    <submittedName>
        <fullName evidence="6">DUF86 domain-containing protein</fullName>
    </submittedName>
</protein>
<dbReference type="EMBL" id="QRKB01000080">
    <property type="protein sequence ID" value="RHH74601.1"/>
    <property type="molecule type" value="Genomic_DNA"/>
</dbReference>
<evidence type="ECO:0000313" key="5">
    <source>
        <dbReference type="EMBL" id="MQO56636.1"/>
    </source>
</evidence>
<dbReference type="GO" id="GO:0004540">
    <property type="term" value="F:RNA nuclease activity"/>
    <property type="evidence" value="ECO:0007669"/>
    <property type="project" value="InterPro"/>
</dbReference>
<evidence type="ECO:0000313" key="7">
    <source>
        <dbReference type="Proteomes" id="UP000284548"/>
    </source>
</evidence>
<dbReference type="AlphaFoldDB" id="A0A3R6L6R6"/>
<evidence type="ECO:0000313" key="4">
    <source>
        <dbReference type="EMBL" id="MQO04014.1"/>
    </source>
</evidence>
<name>A0A3R6L6R6_9BACT</name>
<dbReference type="GO" id="GO:0110001">
    <property type="term" value="C:toxin-antitoxin complex"/>
    <property type="evidence" value="ECO:0007669"/>
    <property type="project" value="InterPro"/>
</dbReference>
<evidence type="ECO:0000313" key="8">
    <source>
        <dbReference type="Proteomes" id="UP000358159"/>
    </source>
</evidence>
<reference evidence="4" key="3">
    <citation type="submission" date="2023-10" db="EMBL/GenBank/DDBJ databases">
        <title>Distinct polysaccharide growth profiles of human intestinal Prevotella copri isolates.</title>
        <authorList>
            <person name="Fehlner-Peach H."/>
            <person name="Magnabosco C."/>
            <person name="Raghavan V."/>
            <person name="Scher J.U."/>
            <person name="Tett A."/>
            <person name="Cox L.M."/>
            <person name="Gottsegen C."/>
            <person name="Watters A."/>
            <person name="Wiltshire- Gordon J.D."/>
            <person name="Segata N."/>
            <person name="Bonneau R."/>
            <person name="Littman D.R."/>
        </authorList>
    </citation>
    <scope>NUCLEOTIDE SEQUENCE</scope>
    <source>
        <strain evidence="5 8">BVe41219</strain>
        <strain evidence="4">IAK279</strain>
    </source>
</reference>
<dbReference type="Proteomes" id="UP000284548">
    <property type="component" value="Unassembled WGS sequence"/>
</dbReference>
<reference evidence="6 7" key="1">
    <citation type="submission" date="2018-08" db="EMBL/GenBank/DDBJ databases">
        <title>A genome reference for cultivated species of the human gut microbiota.</title>
        <authorList>
            <person name="Zou Y."/>
            <person name="Xue W."/>
            <person name="Luo G."/>
        </authorList>
    </citation>
    <scope>NUCLEOTIDE SEQUENCE [LARGE SCALE GENOMIC DNA]</scope>
    <source>
        <strain evidence="6 7">AM16-54</strain>
    </source>
</reference>
<evidence type="ECO:0000256" key="2">
    <source>
        <dbReference type="ARBA" id="ARBA00022722"/>
    </source>
</evidence>
<evidence type="ECO:0000313" key="6">
    <source>
        <dbReference type="EMBL" id="RHH74601.1"/>
    </source>
</evidence>
<dbReference type="InterPro" id="IPR008201">
    <property type="entry name" value="HepT-like"/>
</dbReference>
<gene>
    <name evidence="6" type="ORF">DW192_15790</name>
    <name evidence="5" type="ORF">F7D42_13235</name>
    <name evidence="4" type="ORF">F7D62_07800</name>
</gene>
<dbReference type="Proteomes" id="UP000358159">
    <property type="component" value="Unassembled WGS sequence"/>
</dbReference>
<evidence type="ECO:0000256" key="3">
    <source>
        <dbReference type="ARBA" id="ARBA00022801"/>
    </source>
</evidence>
<dbReference type="RefSeq" id="WP_118255933.1">
    <property type="nucleotide sequence ID" value="NZ_DAWDQD010000007.1"/>
</dbReference>
<reference evidence="9" key="2">
    <citation type="submission" date="2019-09" db="EMBL/GenBank/DDBJ databases">
        <title>Distinct polysaccharide growth profiles of human intestinal Prevotella copri isolates.</title>
        <authorList>
            <person name="Fehlner-Peach H."/>
            <person name="Magnabosco C."/>
            <person name="Raghavan V."/>
            <person name="Scher J.U."/>
            <person name="Tett A."/>
            <person name="Cox L.M."/>
            <person name="Gottsegen C."/>
            <person name="Watters A."/>
            <person name="Wiltshire- Gordon J.D."/>
            <person name="Segata N."/>
            <person name="Bonneau R."/>
            <person name="Littman D.R."/>
        </authorList>
    </citation>
    <scope>NUCLEOTIDE SEQUENCE [LARGE SCALE GENOMIC DNA]</scope>
    <source>
        <strain evidence="9">iAK279</strain>
    </source>
</reference>
<evidence type="ECO:0000313" key="9">
    <source>
        <dbReference type="Proteomes" id="UP000390763"/>
    </source>
</evidence>